<feature type="compositionally biased region" description="Polar residues" evidence="2">
    <location>
        <begin position="1"/>
        <end position="12"/>
    </location>
</feature>
<dbReference type="InterPro" id="IPR004210">
    <property type="entry name" value="BESS_motif"/>
</dbReference>
<gene>
    <name evidence="4" type="ORF">V5799_004750</name>
</gene>
<evidence type="ECO:0000256" key="2">
    <source>
        <dbReference type="SAM" id="MobiDB-lite"/>
    </source>
</evidence>
<protein>
    <recommendedName>
        <fullName evidence="3">BESS domain-containing protein</fullName>
    </recommendedName>
</protein>
<reference evidence="4 5" key="1">
    <citation type="journal article" date="2023" name="Arcadia Sci">
        <title>De novo assembly of a long-read Amblyomma americanum tick genome.</title>
        <authorList>
            <person name="Chou S."/>
            <person name="Poskanzer K.E."/>
            <person name="Rollins M."/>
            <person name="Thuy-Boun P.S."/>
        </authorList>
    </citation>
    <scope>NUCLEOTIDE SEQUENCE [LARGE SCALE GENOMIC DNA]</scope>
    <source>
        <strain evidence="4">F_SG_1</strain>
        <tissue evidence="4">Salivary glands</tissue>
    </source>
</reference>
<keyword evidence="5" id="KW-1185">Reference proteome</keyword>
<dbReference type="Proteomes" id="UP001321473">
    <property type="component" value="Unassembled WGS sequence"/>
</dbReference>
<dbReference type="AlphaFoldDB" id="A0AAQ4D578"/>
<name>A0AAQ4D578_AMBAM</name>
<proteinExistence type="predicted"/>
<organism evidence="4 5">
    <name type="scientific">Amblyomma americanum</name>
    <name type="common">Lone star tick</name>
    <dbReference type="NCBI Taxonomy" id="6943"/>
    <lineage>
        <taxon>Eukaryota</taxon>
        <taxon>Metazoa</taxon>
        <taxon>Ecdysozoa</taxon>
        <taxon>Arthropoda</taxon>
        <taxon>Chelicerata</taxon>
        <taxon>Arachnida</taxon>
        <taxon>Acari</taxon>
        <taxon>Parasitiformes</taxon>
        <taxon>Ixodida</taxon>
        <taxon>Ixodoidea</taxon>
        <taxon>Ixodidae</taxon>
        <taxon>Amblyomminae</taxon>
        <taxon>Amblyomma</taxon>
    </lineage>
</organism>
<evidence type="ECO:0000259" key="3">
    <source>
        <dbReference type="PROSITE" id="PS51031"/>
    </source>
</evidence>
<feature type="region of interest" description="Disordered" evidence="2">
    <location>
        <begin position="1"/>
        <end position="41"/>
    </location>
</feature>
<keyword evidence="1" id="KW-0539">Nucleus</keyword>
<sequence>MVTRPTSGNYRQQLREPGPNVVPGASSTPAYQHNSAPEPSETIIELEEWRLDCASQASLVHEVVTDEPLPSRHESLPSRHESPASSQSVPSLQAPVGLLEQEASVLQSSAPRQNKRKRRRECADDALVEHVGKLADALQTCDGHDEYDQFCLSMAKMMKRVNKNQQIDLRVKLLQVFNEFTFE</sequence>
<feature type="region of interest" description="Disordered" evidence="2">
    <location>
        <begin position="65"/>
        <end position="94"/>
    </location>
</feature>
<comment type="subcellular location">
    <subcellularLocation>
        <location evidence="1">Nucleus</location>
    </subcellularLocation>
</comment>
<dbReference type="GO" id="GO:0003677">
    <property type="term" value="F:DNA binding"/>
    <property type="evidence" value="ECO:0007669"/>
    <property type="project" value="InterPro"/>
</dbReference>
<dbReference type="PROSITE" id="PS51031">
    <property type="entry name" value="BESS"/>
    <property type="match status" value="1"/>
</dbReference>
<comment type="caution">
    <text evidence="4">The sequence shown here is derived from an EMBL/GenBank/DDBJ whole genome shotgun (WGS) entry which is preliminary data.</text>
</comment>
<feature type="compositionally biased region" description="Basic and acidic residues" evidence="2">
    <location>
        <begin position="69"/>
        <end position="82"/>
    </location>
</feature>
<feature type="compositionally biased region" description="Polar residues" evidence="2">
    <location>
        <begin position="25"/>
        <end position="37"/>
    </location>
</feature>
<feature type="domain" description="BESS" evidence="3">
    <location>
        <begin position="144"/>
        <end position="183"/>
    </location>
</feature>
<evidence type="ECO:0000313" key="5">
    <source>
        <dbReference type="Proteomes" id="UP001321473"/>
    </source>
</evidence>
<dbReference type="EMBL" id="JARKHS020035036">
    <property type="protein sequence ID" value="KAK8757618.1"/>
    <property type="molecule type" value="Genomic_DNA"/>
</dbReference>
<dbReference type="GO" id="GO:0005634">
    <property type="term" value="C:nucleus"/>
    <property type="evidence" value="ECO:0007669"/>
    <property type="project" value="UniProtKB-SubCell"/>
</dbReference>
<accession>A0AAQ4D578</accession>
<evidence type="ECO:0000256" key="1">
    <source>
        <dbReference type="PROSITE-ProRule" id="PRU00371"/>
    </source>
</evidence>
<evidence type="ECO:0000313" key="4">
    <source>
        <dbReference type="EMBL" id="KAK8757618.1"/>
    </source>
</evidence>